<comment type="caution">
    <text evidence="2">The sequence shown here is derived from an EMBL/GenBank/DDBJ whole genome shotgun (WGS) entry which is preliminary data.</text>
</comment>
<dbReference type="Proteomes" id="UP001525890">
    <property type="component" value="Unassembled WGS sequence"/>
</dbReference>
<evidence type="ECO:0000256" key="1">
    <source>
        <dbReference type="SAM" id="MobiDB-lite"/>
    </source>
</evidence>
<name>A0ABT2MQK6_9CYAN</name>
<gene>
    <name evidence="2" type="ORF">NG799_11820</name>
</gene>
<accession>A0ABT2MQK6</accession>
<feature type="region of interest" description="Disordered" evidence="1">
    <location>
        <begin position="1"/>
        <end position="29"/>
    </location>
</feature>
<proteinExistence type="predicted"/>
<sequence>MTHKQLIQKLEQTSDEGVETGLDSPPPVKAISEHPFAKFIGILSNSEATEIQRAITADCSQIDRTEW</sequence>
<evidence type="ECO:0000313" key="2">
    <source>
        <dbReference type="EMBL" id="MCT7967024.1"/>
    </source>
</evidence>
<dbReference type="RefSeq" id="WP_368006633.1">
    <property type="nucleotide sequence ID" value="NZ_JAMXFF010000015.1"/>
</dbReference>
<organism evidence="2 3">
    <name type="scientific">Laspinema palackyanum D2a</name>
    <dbReference type="NCBI Taxonomy" id="2953684"/>
    <lineage>
        <taxon>Bacteria</taxon>
        <taxon>Bacillati</taxon>
        <taxon>Cyanobacteriota</taxon>
        <taxon>Cyanophyceae</taxon>
        <taxon>Oscillatoriophycideae</taxon>
        <taxon>Oscillatoriales</taxon>
        <taxon>Laspinemataceae</taxon>
        <taxon>Laspinema</taxon>
        <taxon>Laspinema palackyanum</taxon>
    </lineage>
</organism>
<protein>
    <submittedName>
        <fullName evidence="2">Uncharacterized protein</fullName>
    </submittedName>
</protein>
<reference evidence="2 3" key="1">
    <citation type="journal article" date="2022" name="Front. Microbiol.">
        <title>High genomic differentiation and limited gene flow indicate recent cryptic speciation within the genus Laspinema (cyanobacteria).</title>
        <authorList>
            <person name="Stanojkovic A."/>
            <person name="Skoupy S."/>
            <person name="Skaloud P."/>
            <person name="Dvorak P."/>
        </authorList>
    </citation>
    <scope>NUCLEOTIDE SEQUENCE [LARGE SCALE GENOMIC DNA]</scope>
    <source>
        <strain evidence="2 3">D2a</strain>
    </source>
</reference>
<dbReference type="EMBL" id="JAMXFF010000015">
    <property type="protein sequence ID" value="MCT7967024.1"/>
    <property type="molecule type" value="Genomic_DNA"/>
</dbReference>
<keyword evidence="3" id="KW-1185">Reference proteome</keyword>
<evidence type="ECO:0000313" key="3">
    <source>
        <dbReference type="Proteomes" id="UP001525890"/>
    </source>
</evidence>